<sequence>MSEVQGQLSPEEDEAITKALKYGDAESLRLNELTSRIVALSAIGSQGTISSLDENFISAFFEQMEELATEAYALAEKIGRQRSAARTGVAQPSV</sequence>
<dbReference type="RefSeq" id="WP_150695115.1">
    <property type="nucleotide sequence ID" value="NZ_CABPRZ010000001.1"/>
</dbReference>
<dbReference type="AlphaFoldDB" id="A0A5E4RFG6"/>
<protein>
    <submittedName>
        <fullName evidence="1">Uncharacterized protein</fullName>
    </submittedName>
</protein>
<evidence type="ECO:0000313" key="2">
    <source>
        <dbReference type="Proteomes" id="UP000414233"/>
    </source>
</evidence>
<keyword evidence="2" id="KW-1185">Reference proteome</keyword>
<gene>
    <name evidence="1" type="ORF">PTE30175_00126</name>
</gene>
<name>A0A5E4RFG6_9BURK</name>
<organism evidence="1 2">
    <name type="scientific">Pandoraea terrae</name>
    <dbReference type="NCBI Taxonomy" id="1537710"/>
    <lineage>
        <taxon>Bacteria</taxon>
        <taxon>Pseudomonadati</taxon>
        <taxon>Pseudomonadota</taxon>
        <taxon>Betaproteobacteria</taxon>
        <taxon>Burkholderiales</taxon>
        <taxon>Burkholderiaceae</taxon>
        <taxon>Pandoraea</taxon>
    </lineage>
</organism>
<accession>A0A5E4RFG6</accession>
<dbReference type="EMBL" id="CABPRZ010000001">
    <property type="protein sequence ID" value="VVD61551.1"/>
    <property type="molecule type" value="Genomic_DNA"/>
</dbReference>
<reference evidence="1 2" key="1">
    <citation type="submission" date="2019-08" db="EMBL/GenBank/DDBJ databases">
        <authorList>
            <person name="Peeters C."/>
        </authorList>
    </citation>
    <scope>NUCLEOTIDE SEQUENCE [LARGE SCALE GENOMIC DNA]</scope>
    <source>
        <strain evidence="1 2">LMG 30175</strain>
    </source>
</reference>
<evidence type="ECO:0000313" key="1">
    <source>
        <dbReference type="EMBL" id="VVD61551.1"/>
    </source>
</evidence>
<proteinExistence type="predicted"/>
<dbReference type="Proteomes" id="UP000414233">
    <property type="component" value="Unassembled WGS sequence"/>
</dbReference>